<organism evidence="3 4">
    <name type="scientific">Pseudooceanicola pacificus</name>
    <dbReference type="NCBI Taxonomy" id="2676438"/>
    <lineage>
        <taxon>Bacteria</taxon>
        <taxon>Pseudomonadati</taxon>
        <taxon>Pseudomonadota</taxon>
        <taxon>Alphaproteobacteria</taxon>
        <taxon>Rhodobacterales</taxon>
        <taxon>Paracoccaceae</taxon>
        <taxon>Pseudooceanicola</taxon>
    </lineage>
</organism>
<reference evidence="3 4" key="1">
    <citation type="submission" date="2019-11" db="EMBL/GenBank/DDBJ databases">
        <title>Pseudooceanicola pacifica sp. nov., isolated from deep-sea sediment of the Pacific Ocean.</title>
        <authorList>
            <person name="Lyu L."/>
        </authorList>
    </citation>
    <scope>NUCLEOTIDE SEQUENCE [LARGE SCALE GENOMIC DNA]</scope>
    <source>
        <strain evidence="3 4">216_PA32_1</strain>
    </source>
</reference>
<evidence type="ECO:0000313" key="3">
    <source>
        <dbReference type="EMBL" id="MWB76575.1"/>
    </source>
</evidence>
<name>A0A844W0D9_9RHOB</name>
<keyword evidence="4" id="KW-1185">Reference proteome</keyword>
<dbReference type="InterPro" id="IPR023614">
    <property type="entry name" value="Porin_dom_sf"/>
</dbReference>
<evidence type="ECO:0000313" key="4">
    <source>
        <dbReference type="Proteomes" id="UP000443843"/>
    </source>
</evidence>
<protein>
    <submittedName>
        <fullName evidence="3">Porin</fullName>
    </submittedName>
</protein>
<dbReference type="InterPro" id="IPR033900">
    <property type="entry name" value="Gram_neg_porin_domain"/>
</dbReference>
<feature type="region of interest" description="Disordered" evidence="1">
    <location>
        <begin position="134"/>
        <end position="158"/>
    </location>
</feature>
<gene>
    <name evidence="3" type="ORF">GLS40_00900</name>
</gene>
<feature type="domain" description="Porin" evidence="2">
    <location>
        <begin position="68"/>
        <end position="138"/>
    </location>
</feature>
<comment type="caution">
    <text evidence="3">The sequence shown here is derived from an EMBL/GenBank/DDBJ whole genome shotgun (WGS) entry which is preliminary data.</text>
</comment>
<dbReference type="Gene3D" id="2.40.160.10">
    <property type="entry name" value="Porin"/>
    <property type="match status" value="1"/>
</dbReference>
<dbReference type="GO" id="GO:0015288">
    <property type="term" value="F:porin activity"/>
    <property type="evidence" value="ECO:0007669"/>
    <property type="project" value="InterPro"/>
</dbReference>
<feature type="compositionally biased region" description="Low complexity" evidence="1">
    <location>
        <begin position="134"/>
        <end position="143"/>
    </location>
</feature>
<proteinExistence type="predicted"/>
<accession>A0A844W0D9</accession>
<dbReference type="Pfam" id="PF13609">
    <property type="entry name" value="Porin_4"/>
    <property type="match status" value="1"/>
</dbReference>
<sequence length="158" mass="16958">MPFSFLGPLRFGPFRLRPLPAGPALAPAPALFRRAPRSRFCGLPDPCIPGHPVRDCRREHPIRYAVLLTCLALAPAPALAQLRFEGEARFGVSHDSSSKAARIESRYGLDSTASTTSDGGLTFGAQVRVRAGNGRAAAPNGPRYFVTTGTPLPPPRER</sequence>
<evidence type="ECO:0000256" key="1">
    <source>
        <dbReference type="SAM" id="MobiDB-lite"/>
    </source>
</evidence>
<dbReference type="AlphaFoldDB" id="A0A844W0D9"/>
<evidence type="ECO:0000259" key="2">
    <source>
        <dbReference type="Pfam" id="PF13609"/>
    </source>
</evidence>
<dbReference type="Proteomes" id="UP000443843">
    <property type="component" value="Unassembled WGS sequence"/>
</dbReference>
<dbReference type="GO" id="GO:0016020">
    <property type="term" value="C:membrane"/>
    <property type="evidence" value="ECO:0007669"/>
    <property type="project" value="InterPro"/>
</dbReference>
<dbReference type="EMBL" id="WNXQ01000001">
    <property type="protein sequence ID" value="MWB76575.1"/>
    <property type="molecule type" value="Genomic_DNA"/>
</dbReference>